<proteinExistence type="predicted"/>
<dbReference type="EMBL" id="KN121943">
    <property type="protein sequence ID" value="KFO34497.1"/>
    <property type="molecule type" value="Genomic_DNA"/>
</dbReference>
<keyword evidence="2" id="KW-1185">Reference proteome</keyword>
<evidence type="ECO:0000313" key="1">
    <source>
        <dbReference type="EMBL" id="KFO34497.1"/>
    </source>
</evidence>
<name>A0A091DTS5_FUKDA</name>
<reference evidence="1 2" key="1">
    <citation type="submission" date="2013-11" db="EMBL/GenBank/DDBJ databases">
        <title>The Damaraland mole rat (Fukomys damarensis) genome and evolution of African mole rats.</title>
        <authorList>
            <person name="Gladyshev V.N."/>
            <person name="Fang X."/>
        </authorList>
    </citation>
    <scope>NUCLEOTIDE SEQUENCE [LARGE SCALE GENOMIC DNA]</scope>
    <source>
        <tissue evidence="1">Liver</tissue>
    </source>
</reference>
<protein>
    <submittedName>
        <fullName evidence="1">CUGBP Elav-like family member 2</fullName>
    </submittedName>
</protein>
<evidence type="ECO:0000313" key="2">
    <source>
        <dbReference type="Proteomes" id="UP000028990"/>
    </source>
</evidence>
<accession>A0A091DTS5</accession>
<organism evidence="1 2">
    <name type="scientific">Fukomys damarensis</name>
    <name type="common">Damaraland mole rat</name>
    <name type="synonym">Cryptomys damarensis</name>
    <dbReference type="NCBI Taxonomy" id="885580"/>
    <lineage>
        <taxon>Eukaryota</taxon>
        <taxon>Metazoa</taxon>
        <taxon>Chordata</taxon>
        <taxon>Craniata</taxon>
        <taxon>Vertebrata</taxon>
        <taxon>Euteleostomi</taxon>
        <taxon>Mammalia</taxon>
        <taxon>Eutheria</taxon>
        <taxon>Euarchontoglires</taxon>
        <taxon>Glires</taxon>
        <taxon>Rodentia</taxon>
        <taxon>Hystricomorpha</taxon>
        <taxon>Bathyergidae</taxon>
        <taxon>Fukomys</taxon>
    </lineage>
</organism>
<dbReference type="Proteomes" id="UP000028990">
    <property type="component" value="Unassembled WGS sequence"/>
</dbReference>
<dbReference type="eggNOG" id="KOG0144">
    <property type="taxonomic scope" value="Eukaryota"/>
</dbReference>
<dbReference type="STRING" id="885580.ENSFDAP00000006240"/>
<gene>
    <name evidence="1" type="ORF">H920_04076</name>
</gene>
<sequence>MFERTSELAFVETISVESMRCPKSAVTMRNEELLLSPFKIAMKCPRPATPFLSHGTNLVNVAKMEVAWSPVMSVHGSVINQCTSTRGEAEGFVPFHAVDKILGYKIASLNPSAQLRPSGAVCQITSAAKT</sequence>
<dbReference type="AlphaFoldDB" id="A0A091DTS5"/>